<sequence length="146" mass="15283">MTGRATPRLPSQGGELGTAAPFYPRLGDLARDTAKGGQIGVVVALPGVGGGTYHLSPPGGGDKWTAPADGTTLRPVPAQVTHITPIQRDALYDPRAQQGALRVSVHYEDGGTAESLLVLTPDQVELYASQFERIIAQREQAKEAAA</sequence>
<gene>
    <name evidence="2" type="ORF">SGL43_07207</name>
</gene>
<dbReference type="Proteomes" id="UP001154015">
    <property type="component" value="Unassembled WGS sequence"/>
</dbReference>
<dbReference type="RefSeq" id="WP_172593816.1">
    <property type="nucleotide sequence ID" value="NZ_BMTG01000005.1"/>
</dbReference>
<keyword evidence="3" id="KW-1185">Reference proteome</keyword>
<proteinExistence type="predicted"/>
<accession>A0ABM9H8Y9</accession>
<evidence type="ECO:0000313" key="2">
    <source>
        <dbReference type="EMBL" id="CAH9420150.1"/>
    </source>
</evidence>
<evidence type="ECO:0000313" key="3">
    <source>
        <dbReference type="Proteomes" id="UP001154015"/>
    </source>
</evidence>
<reference evidence="2" key="1">
    <citation type="submission" date="2022-03" db="EMBL/GenBank/DDBJ databases">
        <authorList>
            <person name="Leyn A S."/>
        </authorList>
    </citation>
    <scope>NUCLEOTIDE SEQUENCE</scope>
    <source>
        <strain evidence="2">Streptomyces globisporus 4-3</strain>
    </source>
</reference>
<organism evidence="2 3">
    <name type="scientific">Streptomyces globisporus</name>
    <dbReference type="NCBI Taxonomy" id="1908"/>
    <lineage>
        <taxon>Bacteria</taxon>
        <taxon>Bacillati</taxon>
        <taxon>Actinomycetota</taxon>
        <taxon>Actinomycetes</taxon>
        <taxon>Kitasatosporales</taxon>
        <taxon>Streptomycetaceae</taxon>
        <taxon>Streptomyces</taxon>
    </lineage>
</organism>
<dbReference type="EMBL" id="CAKXYP010000033">
    <property type="protein sequence ID" value="CAH9420150.1"/>
    <property type="molecule type" value="Genomic_DNA"/>
</dbReference>
<comment type="caution">
    <text evidence="2">The sequence shown here is derived from an EMBL/GenBank/DDBJ whole genome shotgun (WGS) entry which is preliminary data.</text>
</comment>
<protein>
    <submittedName>
        <fullName evidence="2">Uncharacterized protein</fullName>
    </submittedName>
</protein>
<evidence type="ECO:0000256" key="1">
    <source>
        <dbReference type="SAM" id="MobiDB-lite"/>
    </source>
</evidence>
<feature type="region of interest" description="Disordered" evidence="1">
    <location>
        <begin position="1"/>
        <end position="21"/>
    </location>
</feature>
<name>A0ABM9H8Y9_STRGL</name>